<name>A0ACC3DEY8_9PEZI</name>
<dbReference type="Proteomes" id="UP001186974">
    <property type="component" value="Unassembled WGS sequence"/>
</dbReference>
<protein>
    <submittedName>
        <fullName evidence="1">Uncharacterized protein</fullName>
    </submittedName>
</protein>
<comment type="caution">
    <text evidence="1">The sequence shown here is derived from an EMBL/GenBank/DDBJ whole genome shotgun (WGS) entry which is preliminary data.</text>
</comment>
<evidence type="ECO:0000313" key="2">
    <source>
        <dbReference type="Proteomes" id="UP001186974"/>
    </source>
</evidence>
<keyword evidence="2" id="KW-1185">Reference proteome</keyword>
<reference evidence="1" key="1">
    <citation type="submission" date="2024-09" db="EMBL/GenBank/DDBJ databases">
        <title>Black Yeasts Isolated from many extreme environments.</title>
        <authorList>
            <person name="Coleine C."/>
            <person name="Stajich J.E."/>
            <person name="Selbmann L."/>
        </authorList>
    </citation>
    <scope>NUCLEOTIDE SEQUENCE</scope>
    <source>
        <strain evidence="1">CCFEE 5737</strain>
    </source>
</reference>
<feature type="non-terminal residue" evidence="1">
    <location>
        <position position="317"/>
    </location>
</feature>
<dbReference type="EMBL" id="JAWDJW010005622">
    <property type="protein sequence ID" value="KAK3067080.1"/>
    <property type="molecule type" value="Genomic_DNA"/>
</dbReference>
<sequence>MKARNPGFRLYVNNGQSPSLGNFPIFPQAGCPGNELDRCNWPAADRAAAVVNGSVIARPGYFAVTLNTSIKAEMTVTNHTALYRFTFPTAGLNASTPLSPMILADLNDLPNSRSNATVEVNPDTGRITGNGTFNPSFGIGNYDLHFCADFSGAPVRQTGVWRNNRAGIEPKSQRVESDGVNTVLPAGAWAQFKAPESINQITVRVGVSFVSVAQACGNAEREIPDFDFDGVLQAAETTWKEKLDIISIDASGVSDEIQEVFWSGVYRAMLSPQDYTGENPLWESDKPYYDSFYCIWDSFRSIHQFITLVDPLSQTRM</sequence>
<proteinExistence type="predicted"/>
<organism evidence="1 2">
    <name type="scientific">Coniosporium uncinatum</name>
    <dbReference type="NCBI Taxonomy" id="93489"/>
    <lineage>
        <taxon>Eukaryota</taxon>
        <taxon>Fungi</taxon>
        <taxon>Dikarya</taxon>
        <taxon>Ascomycota</taxon>
        <taxon>Pezizomycotina</taxon>
        <taxon>Dothideomycetes</taxon>
        <taxon>Dothideomycetes incertae sedis</taxon>
        <taxon>Coniosporium</taxon>
    </lineage>
</organism>
<gene>
    <name evidence="1" type="ORF">LTS18_001319</name>
</gene>
<accession>A0ACC3DEY8</accession>
<evidence type="ECO:0000313" key="1">
    <source>
        <dbReference type="EMBL" id="KAK3067080.1"/>
    </source>
</evidence>